<name>A0A1L8DA10_9DIPT</name>
<accession>A0A1L8DA10</accession>
<feature type="domain" description="Deltamethrin resistance protein prag01" evidence="2">
    <location>
        <begin position="35"/>
        <end position="86"/>
    </location>
</feature>
<dbReference type="Pfam" id="PF16020">
    <property type="entry name" value="Deltameth_res"/>
    <property type="match status" value="1"/>
</dbReference>
<dbReference type="PANTHER" id="PTHR22133">
    <property type="entry name" value="AT01821P-RELATED"/>
    <property type="match status" value="1"/>
</dbReference>
<protein>
    <submittedName>
        <fullName evidence="3">Putative membrane protein</fullName>
    </submittedName>
</protein>
<dbReference type="PANTHER" id="PTHR22133:SF2">
    <property type="entry name" value="AT01821P-RELATED"/>
    <property type="match status" value="1"/>
</dbReference>
<sequence length="90" mass="9942">MLALRSALTRIAARRLGAPARCYHGNNPHTSSTMNDLPTPQGDFFELHAKRQARYNRALIIGVATFIGTIVVTKESGLLELNFSPPDTYE</sequence>
<evidence type="ECO:0000256" key="1">
    <source>
        <dbReference type="SAM" id="Phobius"/>
    </source>
</evidence>
<keyword evidence="1" id="KW-0812">Transmembrane</keyword>
<organism evidence="3">
    <name type="scientific">Nyssomyia neivai</name>
    <dbReference type="NCBI Taxonomy" id="330878"/>
    <lineage>
        <taxon>Eukaryota</taxon>
        <taxon>Metazoa</taxon>
        <taxon>Ecdysozoa</taxon>
        <taxon>Arthropoda</taxon>
        <taxon>Hexapoda</taxon>
        <taxon>Insecta</taxon>
        <taxon>Pterygota</taxon>
        <taxon>Neoptera</taxon>
        <taxon>Endopterygota</taxon>
        <taxon>Diptera</taxon>
        <taxon>Nematocera</taxon>
        <taxon>Psychodoidea</taxon>
        <taxon>Psychodidae</taxon>
        <taxon>Nyssomyia</taxon>
    </lineage>
</organism>
<dbReference type="AlphaFoldDB" id="A0A1L8DA10"/>
<evidence type="ECO:0000313" key="3">
    <source>
        <dbReference type="EMBL" id="JAV03301.1"/>
    </source>
</evidence>
<feature type="transmembrane region" description="Helical" evidence="1">
    <location>
        <begin position="55"/>
        <end position="73"/>
    </location>
</feature>
<proteinExistence type="predicted"/>
<dbReference type="EMBL" id="GFDF01010783">
    <property type="protein sequence ID" value="JAV03301.1"/>
    <property type="molecule type" value="Transcribed_RNA"/>
</dbReference>
<keyword evidence="1" id="KW-1133">Transmembrane helix</keyword>
<keyword evidence="1" id="KW-0472">Membrane</keyword>
<evidence type="ECO:0000259" key="2">
    <source>
        <dbReference type="Pfam" id="PF16020"/>
    </source>
</evidence>
<reference evidence="3" key="1">
    <citation type="submission" date="2016-12" db="EMBL/GenBank/DDBJ databases">
        <title>An insight into the sialome and mialome of the sand fly, Nyssomyia neivai.</title>
        <authorList>
            <person name="Sebastian V."/>
            <person name="Goulart T.M."/>
            <person name="Oliveira W."/>
            <person name="Calvo E."/>
            <person name="Oliveira L.F."/>
            <person name="Pinto M.C."/>
            <person name="Rosselino A.M."/>
            <person name="Ribeiro J.M."/>
        </authorList>
    </citation>
    <scope>NUCLEOTIDE SEQUENCE</scope>
</reference>
<dbReference type="InterPro" id="IPR031973">
    <property type="entry name" value="Deltameth_res_prag01"/>
</dbReference>